<evidence type="ECO:0000313" key="2">
    <source>
        <dbReference type="EMBL" id="MDN3562949.1"/>
    </source>
</evidence>
<protein>
    <recommendedName>
        <fullName evidence="4">DUF3108 domain-containing protein</fullName>
    </recommendedName>
</protein>
<reference evidence="3" key="1">
    <citation type="journal article" date="2019" name="Int. J. Syst. Evol. Microbiol.">
        <title>The Global Catalogue of Microorganisms (GCM) 10K type strain sequencing project: providing services to taxonomists for standard genome sequencing and annotation.</title>
        <authorList>
            <consortium name="The Broad Institute Genomics Platform"/>
            <consortium name="The Broad Institute Genome Sequencing Center for Infectious Disease"/>
            <person name="Wu L."/>
            <person name="Ma J."/>
        </authorList>
    </citation>
    <scope>NUCLEOTIDE SEQUENCE [LARGE SCALE GENOMIC DNA]</scope>
    <source>
        <strain evidence="3">CECT 7131</strain>
    </source>
</reference>
<accession>A0ABT8A085</accession>
<evidence type="ECO:0000313" key="3">
    <source>
        <dbReference type="Proteomes" id="UP001529369"/>
    </source>
</evidence>
<evidence type="ECO:0008006" key="4">
    <source>
        <dbReference type="Google" id="ProtNLM"/>
    </source>
</evidence>
<organism evidence="2 3">
    <name type="scientific">Paeniroseomonas aquatica</name>
    <dbReference type="NCBI Taxonomy" id="373043"/>
    <lineage>
        <taxon>Bacteria</taxon>
        <taxon>Pseudomonadati</taxon>
        <taxon>Pseudomonadota</taxon>
        <taxon>Alphaproteobacteria</taxon>
        <taxon>Acetobacterales</taxon>
        <taxon>Acetobacteraceae</taxon>
        <taxon>Paeniroseomonas</taxon>
    </lineage>
</organism>
<dbReference type="RefSeq" id="WP_290314677.1">
    <property type="nucleotide sequence ID" value="NZ_JAUFPN010000007.1"/>
</dbReference>
<keyword evidence="1" id="KW-0732">Signal</keyword>
<comment type="caution">
    <text evidence="2">The sequence shown here is derived from an EMBL/GenBank/DDBJ whole genome shotgun (WGS) entry which is preliminary data.</text>
</comment>
<dbReference type="EMBL" id="JAUFPN010000007">
    <property type="protein sequence ID" value="MDN3562949.1"/>
    <property type="molecule type" value="Genomic_DNA"/>
</dbReference>
<evidence type="ECO:0000256" key="1">
    <source>
        <dbReference type="SAM" id="SignalP"/>
    </source>
</evidence>
<gene>
    <name evidence="2" type="ORF">QWZ14_00955</name>
</gene>
<dbReference type="Proteomes" id="UP001529369">
    <property type="component" value="Unassembled WGS sequence"/>
</dbReference>
<name>A0ABT8A085_9PROT</name>
<proteinExistence type="predicted"/>
<sequence length="194" mass="21073">MVRPTILAAVVLAVTAAPVQAQNAQFRCPASGTVVEQSVGTRISYRGQDAGDPLVCRTADGQRRFLGYWSASSLFYRAGGVQLAKLLMGGSREERINYFSPGRDSNSVHIFETWRVLGTNPVETTAGTFDALRVQRQFEVAGSAYSYLETIWLDRASGAPVKVEVNHLNGFMAPNVMAWEATDLRTGTPRSPGS</sequence>
<feature type="signal peptide" evidence="1">
    <location>
        <begin position="1"/>
        <end position="21"/>
    </location>
</feature>
<keyword evidence="3" id="KW-1185">Reference proteome</keyword>
<feature type="chain" id="PRO_5046469932" description="DUF3108 domain-containing protein" evidence="1">
    <location>
        <begin position="22"/>
        <end position="194"/>
    </location>
</feature>